<evidence type="ECO:0000313" key="5">
    <source>
        <dbReference type="EMBL" id="ETO24654.1"/>
    </source>
</evidence>
<dbReference type="Pfam" id="PF25295">
    <property type="entry name" value="TPR_IFT122"/>
    <property type="match status" value="1"/>
</dbReference>
<dbReference type="InterPro" id="IPR036322">
    <property type="entry name" value="WD40_repeat_dom_sf"/>
</dbReference>
<dbReference type="GO" id="GO:0097730">
    <property type="term" value="C:non-motile cilium"/>
    <property type="evidence" value="ECO:0007669"/>
    <property type="project" value="TreeGrafter"/>
</dbReference>
<dbReference type="Pfam" id="PF23377">
    <property type="entry name" value="Beta-prop_IFT122_2nd"/>
    <property type="match status" value="1"/>
</dbReference>
<evidence type="ECO:0000256" key="2">
    <source>
        <dbReference type="ARBA" id="ARBA00022737"/>
    </source>
</evidence>
<dbReference type="GO" id="GO:0030991">
    <property type="term" value="C:intraciliary transport particle A"/>
    <property type="evidence" value="ECO:0007669"/>
    <property type="project" value="TreeGrafter"/>
</dbReference>
<dbReference type="AlphaFoldDB" id="X6NFW7"/>
<feature type="domain" description="IFT122 second beta-propeller" evidence="3">
    <location>
        <begin position="22"/>
        <end position="280"/>
    </location>
</feature>
<dbReference type="PANTHER" id="PTHR12764:SF4">
    <property type="entry name" value="INTRAFLAGELLAR TRANSPORT PROTEIN 122 HOMOLOG"/>
    <property type="match status" value="1"/>
</dbReference>
<dbReference type="OrthoDB" id="10255582at2759"/>
<keyword evidence="2" id="KW-0677">Repeat</keyword>
<keyword evidence="1" id="KW-0853">WD repeat</keyword>
<dbReference type="PANTHER" id="PTHR12764">
    <property type="entry name" value="WD REPEAT DOMAIN-RELATED"/>
    <property type="match status" value="1"/>
</dbReference>
<dbReference type="Proteomes" id="UP000023152">
    <property type="component" value="Unassembled WGS sequence"/>
</dbReference>
<dbReference type="OMA" id="GDSFDTW"/>
<gene>
    <name evidence="5" type="ORF">RFI_12502</name>
</gene>
<dbReference type="GO" id="GO:0061512">
    <property type="term" value="P:protein localization to cilium"/>
    <property type="evidence" value="ECO:0007669"/>
    <property type="project" value="TreeGrafter"/>
</dbReference>
<dbReference type="GO" id="GO:1905515">
    <property type="term" value="P:non-motile cilium assembly"/>
    <property type="evidence" value="ECO:0007669"/>
    <property type="project" value="TreeGrafter"/>
</dbReference>
<proteinExistence type="predicted"/>
<dbReference type="GO" id="GO:0035721">
    <property type="term" value="P:intraciliary retrograde transport"/>
    <property type="evidence" value="ECO:0007669"/>
    <property type="project" value="TreeGrafter"/>
</dbReference>
<accession>X6NFW7</accession>
<dbReference type="InterPro" id="IPR039857">
    <property type="entry name" value="Ift122/121"/>
</dbReference>
<protein>
    <submittedName>
        <fullName evidence="5">Uncharacterized protein</fullName>
    </submittedName>
</protein>
<evidence type="ECO:0000259" key="3">
    <source>
        <dbReference type="Pfam" id="PF23377"/>
    </source>
</evidence>
<dbReference type="InterPro" id="IPR057411">
    <property type="entry name" value="TPR_IFT122"/>
</dbReference>
<dbReference type="InterPro" id="IPR056152">
    <property type="entry name" value="Beta-prop_IFT122_2nd"/>
</dbReference>
<evidence type="ECO:0000256" key="1">
    <source>
        <dbReference type="ARBA" id="ARBA00022574"/>
    </source>
</evidence>
<comment type="caution">
    <text evidence="5">The sequence shown here is derived from an EMBL/GenBank/DDBJ whole genome shotgun (WGS) entry which is preliminary data.</text>
</comment>
<evidence type="ECO:0000259" key="4">
    <source>
        <dbReference type="Pfam" id="PF25295"/>
    </source>
</evidence>
<dbReference type="SUPFAM" id="SSF50978">
    <property type="entry name" value="WD40 repeat-like"/>
    <property type="match status" value="1"/>
</dbReference>
<evidence type="ECO:0000313" key="6">
    <source>
        <dbReference type="Proteomes" id="UP000023152"/>
    </source>
</evidence>
<organism evidence="5 6">
    <name type="scientific">Reticulomyxa filosa</name>
    <dbReference type="NCBI Taxonomy" id="46433"/>
    <lineage>
        <taxon>Eukaryota</taxon>
        <taxon>Sar</taxon>
        <taxon>Rhizaria</taxon>
        <taxon>Retaria</taxon>
        <taxon>Foraminifera</taxon>
        <taxon>Monothalamids</taxon>
        <taxon>Reticulomyxidae</taxon>
        <taxon>Reticulomyxa</taxon>
    </lineage>
</organism>
<sequence>MHAEDLSNANPLDSGDSKEVVHALFRNLYACRIGFCDVLVQDLRSNEKAKLTTGIHVRKLALFENLLAIETDKSVVVYKNEQNGSNSSRSSNGLTYVMSQQIATGTLSCNLLLISSQHLILCHENWLECLKMEEKAQKVMEWKFTATIRYLKMIGGPKGQELMICGLKTGDVYKMVIGNSNAVLLARHHAAIRCLDLSHSFHRMAIVDDSNQVSIYALKAGETATKPIEIEVMEQNYEEERVTSVAINSYWDELWVYSVSNSIRVKMIGVPTMSKQSAFLLQGTRGSLDMMTIPLFKSMEYLTKMKQFDKAYELACLGANDSEWHYLARHCLAGLEWNIAHKIWSTRNPNRIHKADLHLIQQLEKQTETEIETKTKAQLAMAEMHAFQGEFDQACDIYCRHTQQYLTKALEMYLDLKEWDKAQIIVSLIEKKQTQGDNEDNGKITTTMTTNAIIVKHAQWLWQRRRLKDSYKHEAAKLYCLARDYDNFVRVLMECNDKECQALQTEVMAVKWDLALGSRVAEKLEKIGNFKLAKTIACQIGNYEKAISILMQQNEHNEALQLIREIHNNSTTSAKGNDTRNISEGALFVYYKWLAINGRLEQVLDAFGYDNISNNTRLMDLLFSMTQDALTSKRYLSASYLYWLRCKTKCIHERTNCCQSWLRCSQVLYAYFAIDEYLSSPRTHYLHSSIIVLLNAAHFILSNWHLLPKEISKSIDYVSVLYVLAKQCVALSAFKMLHQVLSKLYHFTLSSERRQDIEYMTLVSRTKKKTCDVNNENEVTVICPRCSFDNLGHCFFQQHNDICFNCKHPYVRCMVSFTVLPLVEFLIAENITHEQALHCLKTGNKSDTDSADMFYQQMMTSPKNPIIADLDVLAQIPAQQVFVIQSATNPPKYYRCIILDARIVLCHNCFQFFDTSKCELGIGNVGSKCPFCHHVF</sequence>
<dbReference type="EMBL" id="ASPP01009075">
    <property type="protein sequence ID" value="ETO24654.1"/>
    <property type="molecule type" value="Genomic_DNA"/>
</dbReference>
<reference evidence="5 6" key="1">
    <citation type="journal article" date="2013" name="Curr. Biol.">
        <title>The Genome of the Foraminiferan Reticulomyxa filosa.</title>
        <authorList>
            <person name="Glockner G."/>
            <person name="Hulsmann N."/>
            <person name="Schleicher M."/>
            <person name="Noegel A.A."/>
            <person name="Eichinger L."/>
            <person name="Gallinger C."/>
            <person name="Pawlowski J."/>
            <person name="Sierra R."/>
            <person name="Euteneuer U."/>
            <person name="Pillet L."/>
            <person name="Moustafa A."/>
            <person name="Platzer M."/>
            <person name="Groth M."/>
            <person name="Szafranski K."/>
            <person name="Schliwa M."/>
        </authorList>
    </citation>
    <scope>NUCLEOTIDE SEQUENCE [LARGE SCALE GENOMIC DNA]</scope>
</reference>
<name>X6NFW7_RETFI</name>
<feature type="domain" description="Intraflagellar transport protein 122 homolog TPR" evidence="4">
    <location>
        <begin position="300"/>
        <end position="713"/>
    </location>
</feature>
<keyword evidence="6" id="KW-1185">Reference proteome</keyword>